<dbReference type="Proteomes" id="UP001157138">
    <property type="component" value="Unassembled WGS sequence"/>
</dbReference>
<dbReference type="InterPro" id="IPR051335">
    <property type="entry name" value="Alanyl-tRNA_Editing_Enzymes"/>
</dbReference>
<dbReference type="RefSeq" id="WP_284193319.1">
    <property type="nucleotide sequence ID" value="NZ_BSPW01000077.1"/>
</dbReference>
<evidence type="ECO:0000256" key="2">
    <source>
        <dbReference type="ARBA" id="ARBA00022833"/>
    </source>
</evidence>
<dbReference type="PANTHER" id="PTHR43462">
    <property type="entry name" value="ALANYL-TRNA EDITING PROTEIN"/>
    <property type="match status" value="1"/>
</dbReference>
<keyword evidence="3" id="KW-0378">Hydrolase</keyword>
<dbReference type="SUPFAM" id="SSF55186">
    <property type="entry name" value="ThrRS/AlaRS common domain"/>
    <property type="match status" value="1"/>
</dbReference>
<sequence>MSVTPTIIRFCHDTWSMSSSVQMLVCEPKLCYVVTQATPFHPMSHIWPDHPADRGLLDEYPVVDCQVGAVDMSTQRLFIGRDIPVRRNQDGWRFVVVHCIENTEVSLSVGQQVSLKVDKSYQQALSRGHSAGHIASLALNKVLAEQGYWRKDAERKDTHGYYDFNSYAQQTSIVSEEQCLDTYRLGKTLRKRGLNSAEFLSDIKGVEERINSQIAQWLTLGSDISIKCCGETLTDSRYWQCDLGEGKLAEMPCGGTHARSLKEYTQIRVELTCLDEQSIEMKTLAFAAK</sequence>
<organism evidence="3 4">
    <name type="scientific">Vibrio zhanjiangensis</name>
    <dbReference type="NCBI Taxonomy" id="1046128"/>
    <lineage>
        <taxon>Bacteria</taxon>
        <taxon>Pseudomonadati</taxon>
        <taxon>Pseudomonadota</taxon>
        <taxon>Gammaproteobacteria</taxon>
        <taxon>Vibrionales</taxon>
        <taxon>Vibrionaceae</taxon>
        <taxon>Vibrio</taxon>
    </lineage>
</organism>
<dbReference type="InterPro" id="IPR018163">
    <property type="entry name" value="Thr/Ala-tRNA-synth_IIc_edit"/>
</dbReference>
<dbReference type="EMBL" id="BSPW01000077">
    <property type="protein sequence ID" value="GLT19467.1"/>
    <property type="molecule type" value="Genomic_DNA"/>
</dbReference>
<name>A0ABQ6F466_9VIBR</name>
<evidence type="ECO:0000313" key="4">
    <source>
        <dbReference type="Proteomes" id="UP001157138"/>
    </source>
</evidence>
<protein>
    <submittedName>
        <fullName evidence="3">Metal-dependent hydrolase</fullName>
    </submittedName>
</protein>
<reference evidence="4" key="1">
    <citation type="journal article" date="2019" name="Int. J. Syst. Evol. Microbiol.">
        <title>The Global Catalogue of Microorganisms (GCM) 10K type strain sequencing project: providing services to taxonomists for standard genome sequencing and annotation.</title>
        <authorList>
            <consortium name="The Broad Institute Genomics Platform"/>
            <consortium name="The Broad Institute Genome Sequencing Center for Infectious Disease"/>
            <person name="Wu L."/>
            <person name="Ma J."/>
        </authorList>
    </citation>
    <scope>NUCLEOTIDE SEQUENCE [LARGE SCALE GENOMIC DNA]</scope>
    <source>
        <strain evidence="4">NBRC 108723</strain>
    </source>
</reference>
<evidence type="ECO:0000256" key="1">
    <source>
        <dbReference type="ARBA" id="ARBA00022723"/>
    </source>
</evidence>
<comment type="caution">
    <text evidence="3">The sequence shown here is derived from an EMBL/GenBank/DDBJ whole genome shotgun (WGS) entry which is preliminary data.</text>
</comment>
<gene>
    <name evidence="3" type="ORF">GCM10007938_32490</name>
</gene>
<keyword evidence="4" id="KW-1185">Reference proteome</keyword>
<dbReference type="GO" id="GO:0016787">
    <property type="term" value="F:hydrolase activity"/>
    <property type="evidence" value="ECO:0007669"/>
    <property type="project" value="UniProtKB-KW"/>
</dbReference>
<keyword evidence="2" id="KW-0862">Zinc</keyword>
<dbReference type="PANTHER" id="PTHR43462:SF1">
    <property type="entry name" value="ALANYL-TRNA EDITING PROTEIN AARSD1"/>
    <property type="match status" value="1"/>
</dbReference>
<proteinExistence type="predicted"/>
<accession>A0ABQ6F466</accession>
<dbReference type="Gene3D" id="3.30.980.10">
    <property type="entry name" value="Threonyl-trna Synthetase, Chain A, domain 2"/>
    <property type="match status" value="1"/>
</dbReference>
<keyword evidence="1" id="KW-0479">Metal-binding</keyword>
<evidence type="ECO:0000313" key="3">
    <source>
        <dbReference type="EMBL" id="GLT19467.1"/>
    </source>
</evidence>